<dbReference type="KEGG" id="hal:VNG_6020G"/>
<sequence length="281" mass="31994">MTDHRPSPEEEQTTANEERTVSNGRYLYCVVDTTSSESATLSTTGVDDNPVYVVEADGVGAVVHDCETVYETEDLEQVKRWLVTHQQVVDAASDAFGTPLPMRFDTVLEGGDASIERWLEDHYEGFRDELASFAGVWEYRINLLWDSAPFEETIADRDDRLRELRQRQQQSGAGKKFLLEKQSDQRLQELKRERRTELADQLKEAITPVVNDLTEQDTNTPLQDEHSSIEKEQIVRFAVLADEDDETALGDRLDTIVEHEGVEIRFTGPWPPYTFAPDIGK</sequence>
<reference evidence="4" key="1">
    <citation type="journal article" date="2008" name="Genomics">
        <title>Evolution in the laboratory: the genome of Halobacterium salinarum strain R1 compared to that of strain NRC-1.</title>
        <authorList>
            <person name="Pfeiffer F."/>
            <person name="Schuster S.C."/>
            <person name="Broicher A."/>
            <person name="Falb M."/>
            <person name="Palm P."/>
            <person name="Rodewald K."/>
            <person name="Ruepp A."/>
            <person name="Soppa J."/>
            <person name="Tittor J."/>
            <person name="Oesterhelt D."/>
        </authorList>
    </citation>
    <scope>NUCLEOTIDE SEQUENCE</scope>
    <source>
        <strain evidence="4">NRC-1</strain>
        <plasmid evidence="4">pNRC100</plasmid>
        <plasmid evidence="5">pNRC200</plasmid>
    </source>
</reference>
<dbReference type="GO" id="GO:0031412">
    <property type="term" value="P:gas vesicle organization"/>
    <property type="evidence" value="ECO:0007669"/>
    <property type="project" value="InterPro"/>
</dbReference>
<comment type="subcellular location">
    <subcellularLocation>
        <location evidence="2">Gas vesicle</location>
    </subcellularLocation>
</comment>
<gene>
    <name evidence="4" type="primary">gvpL1a</name>
    <name evidence="5" type="synonym">gvpL1b</name>
    <name evidence="5" type="ORF">VNG_6020G</name>
    <name evidence="4" type="ORF">VNG_7016</name>
</gene>
<protein>
    <submittedName>
        <fullName evidence="4">Gas-vesicle-associated protein GvpL</fullName>
    </submittedName>
</protein>
<dbReference type="SMR" id="A0A510N9U1"/>
<evidence type="ECO:0000313" key="5">
    <source>
        <dbReference type="EMBL" id="DAC79691.1"/>
    </source>
</evidence>
<evidence type="ECO:0000313" key="4">
    <source>
        <dbReference type="EMBL" id="DAC79488.1"/>
    </source>
</evidence>
<evidence type="ECO:0000256" key="3">
    <source>
        <dbReference type="ARBA" id="ARBA00035643"/>
    </source>
</evidence>
<dbReference type="PANTHER" id="PTHR36852">
    <property type="entry name" value="PROTEIN GVPL 2"/>
    <property type="match status" value="1"/>
</dbReference>
<evidence type="ECO:0000256" key="1">
    <source>
        <dbReference type="ARBA" id="ARBA00022987"/>
    </source>
</evidence>
<proteinExistence type="inferred from homology"/>
<reference evidence="4" key="3">
    <citation type="journal article" date="2019" name="Microbiol. Resour. Announc.">
        <title>The genome of the Halobacterium salinarum type strain is closely related to that of the laboratory strains NRC-1 and R1.</title>
        <authorList>
            <person name="Pfeiffer F."/>
            <person name="Marchfelder A."/>
            <person name="Habermann B.H."/>
            <person name="Dyall-Smith M."/>
        </authorList>
    </citation>
    <scope>NUCLEOTIDE SEQUENCE</scope>
    <source>
        <strain evidence="4">NRC-1</strain>
        <plasmid evidence="4">pNRC100</plasmid>
        <plasmid evidence="5">pNRC200</plasmid>
    </source>
</reference>
<geneLocation type="plasmid" evidence="4">
    <name>pNRC100</name>
</geneLocation>
<dbReference type="EMBL" id="BK010831">
    <property type="protein sequence ID" value="DAC79691.1"/>
    <property type="molecule type" value="Genomic_DNA"/>
</dbReference>
<evidence type="ECO:0000256" key="2">
    <source>
        <dbReference type="ARBA" id="ARBA00035108"/>
    </source>
</evidence>
<dbReference type="OrthoDB" id="350702at2157"/>
<keyword evidence="4" id="KW-0614">Plasmid</keyword>
<name>A0A510N9U1_HALSA</name>
<dbReference type="GeneID" id="5954627"/>
<comment type="similarity">
    <text evidence="3">Belongs to the gas vesicle GvpF/GvpL family.</text>
</comment>
<dbReference type="InterPro" id="IPR054796">
    <property type="entry name" value="Gas_vesic_GvpL"/>
</dbReference>
<dbReference type="NCBIfam" id="NF045778">
    <property type="entry name" value="gas_vesic_GvpL"/>
    <property type="match status" value="1"/>
</dbReference>
<dbReference type="Pfam" id="PF06386">
    <property type="entry name" value="GvpL_GvpF"/>
    <property type="match status" value="1"/>
</dbReference>
<geneLocation type="plasmid" evidence="5">
    <name>pNRC200</name>
</geneLocation>
<organism evidence="4">
    <name type="scientific">Halobacterium salinarum (strain ATCC 700922 / JCM 11081 / NRC-1)</name>
    <name type="common">Halobacterium halobium</name>
    <dbReference type="NCBI Taxonomy" id="64091"/>
    <lineage>
        <taxon>Archaea</taxon>
        <taxon>Methanobacteriati</taxon>
        <taxon>Methanobacteriota</taxon>
        <taxon>Stenosarchaea group</taxon>
        <taxon>Halobacteria</taxon>
        <taxon>Halobacteriales</taxon>
        <taxon>Halobacteriaceae</taxon>
        <taxon>Halobacterium</taxon>
        <taxon>Halobacterium salinarum NRC-34001</taxon>
    </lineage>
</organism>
<keyword evidence="1" id="KW-0304">Gas vesicle</keyword>
<dbReference type="InterPro" id="IPR009430">
    <property type="entry name" value="GvpL/GvpF"/>
</dbReference>
<dbReference type="KEGG" id="hal:gvpL"/>
<accession>A0A510N9U1</accession>
<dbReference type="GO" id="GO:0031411">
    <property type="term" value="C:gas vesicle"/>
    <property type="evidence" value="ECO:0007669"/>
    <property type="project" value="UniProtKB-SubCell"/>
</dbReference>
<dbReference type="PANTHER" id="PTHR36852:SF1">
    <property type="entry name" value="PROTEIN GVPL 2"/>
    <property type="match status" value="1"/>
</dbReference>
<dbReference type="RefSeq" id="WP_010890528.1">
    <property type="nucleotide sequence ID" value="NC_001869.1"/>
</dbReference>
<dbReference type="AlphaFoldDB" id="A0A510N9U1"/>
<reference evidence="4" key="2">
    <citation type="journal article" date="2015" name="Life">
        <title>A manual curation strategy to improve genome annotation: application to a set of haloarchael genomes.</title>
        <authorList>
            <person name="Pfeiffer F."/>
            <person name="Oesterhelt D."/>
        </authorList>
    </citation>
    <scope>NUCLEOTIDE SEQUENCE</scope>
    <source>
        <strain evidence="4">NRC-1</strain>
        <plasmid evidence="4">pNRC100</plasmid>
        <plasmid evidence="5">pNRC200</plasmid>
    </source>
</reference>
<dbReference type="EMBL" id="BK010830">
    <property type="protein sequence ID" value="DAC79488.1"/>
    <property type="molecule type" value="Genomic_DNA"/>
</dbReference>